<dbReference type="Proteomes" id="UP000199651">
    <property type="component" value="Unassembled WGS sequence"/>
</dbReference>
<keyword evidence="1" id="KW-0472">Membrane</keyword>
<keyword evidence="3" id="KW-1185">Reference proteome</keyword>
<accession>A0A1H0LMR2</accession>
<evidence type="ECO:0000313" key="2">
    <source>
        <dbReference type="EMBL" id="SDO69434.1"/>
    </source>
</evidence>
<dbReference type="RefSeq" id="WP_091373489.1">
    <property type="nucleotide sequence ID" value="NZ_FNDV01000009.1"/>
</dbReference>
<name>A0A1H0LMR2_9PSEU</name>
<keyword evidence="1" id="KW-0812">Transmembrane</keyword>
<reference evidence="3" key="1">
    <citation type="submission" date="2016-10" db="EMBL/GenBank/DDBJ databases">
        <authorList>
            <person name="Varghese N."/>
            <person name="Submissions S."/>
        </authorList>
    </citation>
    <scope>NUCLEOTIDE SEQUENCE [LARGE SCALE GENOMIC DNA]</scope>
    <source>
        <strain evidence="3">IBRC-M 10655</strain>
    </source>
</reference>
<sequence>MIEPREPRSWPALAYRILTGAWWPLVRAVLVLAVLVALGVTTMLLLDALHLRIGPIEIERMPEVHP</sequence>
<evidence type="ECO:0000313" key="3">
    <source>
        <dbReference type="Proteomes" id="UP000199651"/>
    </source>
</evidence>
<evidence type="ECO:0000256" key="1">
    <source>
        <dbReference type="SAM" id="Phobius"/>
    </source>
</evidence>
<feature type="transmembrane region" description="Helical" evidence="1">
    <location>
        <begin position="20"/>
        <end position="46"/>
    </location>
</feature>
<proteinExistence type="predicted"/>
<dbReference type="AlphaFoldDB" id="A0A1H0LMR2"/>
<dbReference type="EMBL" id="FNJB01000004">
    <property type="protein sequence ID" value="SDO69434.1"/>
    <property type="molecule type" value="Genomic_DNA"/>
</dbReference>
<gene>
    <name evidence="2" type="ORF">SAMN05192558_104206</name>
</gene>
<keyword evidence="1" id="KW-1133">Transmembrane helix</keyword>
<organism evidence="2 3">
    <name type="scientific">Actinokineospora alba</name>
    <dbReference type="NCBI Taxonomy" id="504798"/>
    <lineage>
        <taxon>Bacteria</taxon>
        <taxon>Bacillati</taxon>
        <taxon>Actinomycetota</taxon>
        <taxon>Actinomycetes</taxon>
        <taxon>Pseudonocardiales</taxon>
        <taxon>Pseudonocardiaceae</taxon>
        <taxon>Actinokineospora</taxon>
    </lineage>
</organism>
<protein>
    <submittedName>
        <fullName evidence="2">Uncharacterized protein</fullName>
    </submittedName>
</protein>